<comment type="caution">
    <text evidence="1">The sequence shown here is derived from an EMBL/GenBank/DDBJ whole genome shotgun (WGS) entry which is preliminary data.</text>
</comment>
<name>A0A0M2UXU2_9BACT</name>
<dbReference type="InterPro" id="IPR029060">
    <property type="entry name" value="PIN-like_dom_sf"/>
</dbReference>
<organism evidence="1 2">
    <name type="scientific">Candidatus Brocadia fulgida</name>
    <dbReference type="NCBI Taxonomy" id="380242"/>
    <lineage>
        <taxon>Bacteria</taxon>
        <taxon>Pseudomonadati</taxon>
        <taxon>Planctomycetota</taxon>
        <taxon>Candidatus Brocadiia</taxon>
        <taxon>Candidatus Brocadiales</taxon>
        <taxon>Candidatus Brocadiaceae</taxon>
        <taxon>Candidatus Brocadia</taxon>
    </lineage>
</organism>
<evidence type="ECO:0000313" key="1">
    <source>
        <dbReference type="EMBL" id="KKO19786.1"/>
    </source>
</evidence>
<reference evidence="1 2" key="1">
    <citation type="journal article" date="2013" name="BMC Microbiol.">
        <title>Identification of the type II cytochrome c maturation pathway in anammox bacteria by comparative genomics.</title>
        <authorList>
            <person name="Ferousi C."/>
            <person name="Speth D.R."/>
            <person name="Reimann J."/>
            <person name="Op den Camp H.J."/>
            <person name="Allen J.W."/>
            <person name="Keltjens J.T."/>
            <person name="Jetten M.S."/>
        </authorList>
    </citation>
    <scope>NUCLEOTIDE SEQUENCE [LARGE SCALE GENOMIC DNA]</scope>
    <source>
        <strain evidence="1">RU1</strain>
    </source>
</reference>
<keyword evidence="2" id="KW-1185">Reference proteome</keyword>
<evidence type="ECO:0000313" key="2">
    <source>
        <dbReference type="Proteomes" id="UP000034954"/>
    </source>
</evidence>
<dbReference type="EMBL" id="LAQJ01000155">
    <property type="protein sequence ID" value="KKO19786.1"/>
    <property type="molecule type" value="Genomic_DNA"/>
</dbReference>
<gene>
    <name evidence="1" type="ORF">BROFUL_01513</name>
</gene>
<dbReference type="Gene3D" id="3.40.50.1010">
    <property type="entry name" value="5'-nuclease"/>
    <property type="match status" value="1"/>
</dbReference>
<dbReference type="Proteomes" id="UP000034954">
    <property type="component" value="Unassembled WGS sequence"/>
</dbReference>
<protein>
    <recommendedName>
        <fullName evidence="3">PIN domain-containing protein</fullName>
    </recommendedName>
</protein>
<dbReference type="AlphaFoldDB" id="A0A0M2UXU2"/>
<accession>A0A0M2UXU2</accession>
<evidence type="ECO:0008006" key="3">
    <source>
        <dbReference type="Google" id="ProtNLM"/>
    </source>
</evidence>
<dbReference type="SUPFAM" id="SSF88723">
    <property type="entry name" value="PIN domain-like"/>
    <property type="match status" value="1"/>
</dbReference>
<proteinExistence type="predicted"/>
<sequence length="56" mass="6381">MKAGMLSRKLRSQGKTIPLSDITIACCAKKHQYQVFTIDNHFHAIQDINNISFFSL</sequence>